<dbReference type="InterPro" id="IPR001279">
    <property type="entry name" value="Metallo-B-lactamas"/>
</dbReference>
<dbReference type="InterPro" id="IPR050662">
    <property type="entry name" value="Sec-metab_biosynth-thioest"/>
</dbReference>
<sequence>MAPGVGGYRQINKALNICAFEDYLETQQTRLPPLLDVEQISPRVIRVLGQNPGKFTLQGTNTYIVGTGTKRLIIDTGQGIPDWADLISHTLSNEGLSLTHVLLTHWHGDHTGGVPDLIRLYPHLAGAIFKHTPSRVQQPIVDGQIFKVEGATVRAVHAPGHSHDHMCFVLEEEQAMFTGDNVLGHGTAAVEHLRTWMATLRLMQSYGCVKGYPAHGAVIADLKAKIEGELAMKLRRERQALQALQAANDGGRGGGGGMKGRLTVQELVSAVYGENMDDGVRQLVLEPFMHEVLCKLAEDGMVGFEMKGGVKKWFGIGSSRGKGQLPG</sequence>
<dbReference type="GO" id="GO:0016787">
    <property type="term" value="F:hydrolase activity"/>
    <property type="evidence" value="ECO:0007669"/>
    <property type="project" value="UniProtKB-KW"/>
</dbReference>
<reference evidence="7" key="2">
    <citation type="submission" date="2023-05" db="EMBL/GenBank/DDBJ databases">
        <authorList>
            <consortium name="Lawrence Berkeley National Laboratory"/>
            <person name="Steindorff A."/>
            <person name="Hensen N."/>
            <person name="Bonometti L."/>
            <person name="Westerberg I."/>
            <person name="Brannstrom I.O."/>
            <person name="Guillou S."/>
            <person name="Cros-Aarteil S."/>
            <person name="Calhoun S."/>
            <person name="Haridas S."/>
            <person name="Kuo A."/>
            <person name="Mondo S."/>
            <person name="Pangilinan J."/>
            <person name="Riley R."/>
            <person name="Labutti K."/>
            <person name="Andreopoulos B."/>
            <person name="Lipzen A."/>
            <person name="Chen C."/>
            <person name="Yanf M."/>
            <person name="Daum C."/>
            <person name="Ng V."/>
            <person name="Clum A."/>
            <person name="Ohm R."/>
            <person name="Martin F."/>
            <person name="Silar P."/>
            <person name="Natvig D."/>
            <person name="Lalanne C."/>
            <person name="Gautier V."/>
            <person name="Ament-Velasquez S.L."/>
            <person name="Kruys A."/>
            <person name="Hutchinson M.I."/>
            <person name="Powell A.J."/>
            <person name="Barry K."/>
            <person name="Miller A.N."/>
            <person name="Grigoriev I.V."/>
            <person name="Debuchy R."/>
            <person name="Gladieux P."/>
            <person name="Thoren M.H."/>
            <person name="Johannesson H."/>
        </authorList>
    </citation>
    <scope>NUCLEOTIDE SEQUENCE</scope>
    <source>
        <strain evidence="7">CBS 508.74</strain>
    </source>
</reference>
<dbReference type="FunFam" id="3.60.15.10:FF:000041">
    <property type="entry name" value="Metallo-beta-lactamase domain protein"/>
    <property type="match status" value="1"/>
</dbReference>
<comment type="similarity">
    <text evidence="2">Belongs to the metallo-beta-lactamase superfamily.</text>
</comment>
<evidence type="ECO:0000313" key="8">
    <source>
        <dbReference type="Proteomes" id="UP001302812"/>
    </source>
</evidence>
<comment type="cofactor">
    <cofactor evidence="1">
        <name>Zn(2+)</name>
        <dbReference type="ChEBI" id="CHEBI:29105"/>
    </cofactor>
</comment>
<dbReference type="InterPro" id="IPR047921">
    <property type="entry name" value="LACTB2-like_MBL-fold"/>
</dbReference>
<dbReference type="SMART" id="SM00849">
    <property type="entry name" value="Lactamase_B"/>
    <property type="match status" value="1"/>
</dbReference>
<organism evidence="7 8">
    <name type="scientific">Canariomyces notabilis</name>
    <dbReference type="NCBI Taxonomy" id="2074819"/>
    <lineage>
        <taxon>Eukaryota</taxon>
        <taxon>Fungi</taxon>
        <taxon>Dikarya</taxon>
        <taxon>Ascomycota</taxon>
        <taxon>Pezizomycotina</taxon>
        <taxon>Sordariomycetes</taxon>
        <taxon>Sordariomycetidae</taxon>
        <taxon>Sordariales</taxon>
        <taxon>Chaetomiaceae</taxon>
        <taxon>Canariomyces</taxon>
    </lineage>
</organism>
<evidence type="ECO:0000256" key="2">
    <source>
        <dbReference type="ARBA" id="ARBA00007749"/>
    </source>
</evidence>
<accession>A0AAN6YT23</accession>
<keyword evidence="5" id="KW-0862">Zinc</keyword>
<feature type="domain" description="Metallo-beta-lactamase" evidence="6">
    <location>
        <begin position="59"/>
        <end position="215"/>
    </location>
</feature>
<comment type="caution">
    <text evidence="7">The sequence shown here is derived from an EMBL/GenBank/DDBJ whole genome shotgun (WGS) entry which is preliminary data.</text>
</comment>
<evidence type="ECO:0000256" key="5">
    <source>
        <dbReference type="ARBA" id="ARBA00022833"/>
    </source>
</evidence>
<dbReference type="Pfam" id="PF00753">
    <property type="entry name" value="Lactamase_B"/>
    <property type="match status" value="1"/>
</dbReference>
<dbReference type="GO" id="GO:0046872">
    <property type="term" value="F:metal ion binding"/>
    <property type="evidence" value="ECO:0007669"/>
    <property type="project" value="UniProtKB-KW"/>
</dbReference>
<dbReference type="RefSeq" id="XP_064670855.1">
    <property type="nucleotide sequence ID" value="XM_064811522.1"/>
</dbReference>
<dbReference type="CDD" id="cd07722">
    <property type="entry name" value="LACTB2-like_MBL-fold"/>
    <property type="match status" value="1"/>
</dbReference>
<dbReference type="AlphaFoldDB" id="A0AAN6YT23"/>
<keyword evidence="3" id="KW-0479">Metal-binding</keyword>
<protein>
    <submittedName>
        <fullName evidence="7">Metallo-hydrolase/oxidoreductase</fullName>
    </submittedName>
</protein>
<reference evidence="7" key="1">
    <citation type="journal article" date="2023" name="Mol. Phylogenet. Evol.">
        <title>Genome-scale phylogeny and comparative genomics of the fungal order Sordariales.</title>
        <authorList>
            <person name="Hensen N."/>
            <person name="Bonometti L."/>
            <person name="Westerberg I."/>
            <person name="Brannstrom I.O."/>
            <person name="Guillou S."/>
            <person name="Cros-Aarteil S."/>
            <person name="Calhoun S."/>
            <person name="Haridas S."/>
            <person name="Kuo A."/>
            <person name="Mondo S."/>
            <person name="Pangilinan J."/>
            <person name="Riley R."/>
            <person name="LaButti K."/>
            <person name="Andreopoulos B."/>
            <person name="Lipzen A."/>
            <person name="Chen C."/>
            <person name="Yan M."/>
            <person name="Daum C."/>
            <person name="Ng V."/>
            <person name="Clum A."/>
            <person name="Steindorff A."/>
            <person name="Ohm R.A."/>
            <person name="Martin F."/>
            <person name="Silar P."/>
            <person name="Natvig D.O."/>
            <person name="Lalanne C."/>
            <person name="Gautier V."/>
            <person name="Ament-Velasquez S.L."/>
            <person name="Kruys A."/>
            <person name="Hutchinson M.I."/>
            <person name="Powell A.J."/>
            <person name="Barry K."/>
            <person name="Miller A.N."/>
            <person name="Grigoriev I.V."/>
            <person name="Debuchy R."/>
            <person name="Gladieux P."/>
            <person name="Hiltunen Thoren M."/>
            <person name="Johannesson H."/>
        </authorList>
    </citation>
    <scope>NUCLEOTIDE SEQUENCE</scope>
    <source>
        <strain evidence="7">CBS 508.74</strain>
    </source>
</reference>
<keyword evidence="8" id="KW-1185">Reference proteome</keyword>
<evidence type="ECO:0000313" key="7">
    <source>
        <dbReference type="EMBL" id="KAK4113285.1"/>
    </source>
</evidence>
<dbReference type="EMBL" id="MU853340">
    <property type="protein sequence ID" value="KAK4113285.1"/>
    <property type="molecule type" value="Genomic_DNA"/>
</dbReference>
<gene>
    <name evidence="7" type="ORF">N656DRAFT_708632</name>
</gene>
<evidence type="ECO:0000259" key="6">
    <source>
        <dbReference type="SMART" id="SM00849"/>
    </source>
</evidence>
<dbReference type="GO" id="GO:0044550">
    <property type="term" value="P:secondary metabolite biosynthetic process"/>
    <property type="evidence" value="ECO:0007669"/>
    <property type="project" value="TreeGrafter"/>
</dbReference>
<keyword evidence="4" id="KW-0378">Hydrolase</keyword>
<dbReference type="PANTHER" id="PTHR23131:SF3">
    <property type="entry name" value="ATROCHRYSONE CARBOXYL ACP THIOESTERASE"/>
    <property type="match status" value="1"/>
</dbReference>
<name>A0AAN6YT23_9PEZI</name>
<proteinExistence type="inferred from homology"/>
<evidence type="ECO:0000256" key="4">
    <source>
        <dbReference type="ARBA" id="ARBA00022801"/>
    </source>
</evidence>
<dbReference type="InterPro" id="IPR036866">
    <property type="entry name" value="RibonucZ/Hydroxyglut_hydro"/>
</dbReference>
<dbReference type="Proteomes" id="UP001302812">
    <property type="component" value="Unassembled WGS sequence"/>
</dbReference>
<dbReference type="SUPFAM" id="SSF56281">
    <property type="entry name" value="Metallo-hydrolase/oxidoreductase"/>
    <property type="match status" value="1"/>
</dbReference>
<dbReference type="GeneID" id="89935647"/>
<dbReference type="PANTHER" id="PTHR23131">
    <property type="entry name" value="ENDORIBONUCLEASE LACTB2"/>
    <property type="match status" value="1"/>
</dbReference>
<dbReference type="InterPro" id="IPR036388">
    <property type="entry name" value="WH-like_DNA-bd_sf"/>
</dbReference>
<dbReference type="Gene3D" id="3.60.15.10">
    <property type="entry name" value="Ribonuclease Z/Hydroxyacylglutathione hydrolase-like"/>
    <property type="match status" value="1"/>
</dbReference>
<evidence type="ECO:0000256" key="1">
    <source>
        <dbReference type="ARBA" id="ARBA00001947"/>
    </source>
</evidence>
<evidence type="ECO:0000256" key="3">
    <source>
        <dbReference type="ARBA" id="ARBA00022723"/>
    </source>
</evidence>
<dbReference type="Gene3D" id="1.10.10.10">
    <property type="entry name" value="Winged helix-like DNA-binding domain superfamily/Winged helix DNA-binding domain"/>
    <property type="match status" value="1"/>
</dbReference>